<comment type="caution">
    <text evidence="1">The sequence shown here is derived from an EMBL/GenBank/DDBJ whole genome shotgun (WGS) entry which is preliminary data.</text>
</comment>
<organism evidence="1 2">
    <name type="scientific">Candidatus Woesebacteria bacterium GW2011_GWB1_38_5b</name>
    <dbReference type="NCBI Taxonomy" id="1618569"/>
    <lineage>
        <taxon>Bacteria</taxon>
        <taxon>Candidatus Woeseibacteriota</taxon>
    </lineage>
</organism>
<protein>
    <submittedName>
        <fullName evidence="1">Uncharacterized protein</fullName>
    </submittedName>
</protein>
<gene>
    <name evidence="1" type="ORF">US96_C0030G0008</name>
</gene>
<evidence type="ECO:0000313" key="1">
    <source>
        <dbReference type="EMBL" id="KKQ74528.1"/>
    </source>
</evidence>
<accession>A0A0G0K471</accession>
<proteinExistence type="predicted"/>
<sequence>MIKLAKKKSFKFHTHPRAILILAIVLLFLASAVVLAGSSNRSNNPTGRGFDQLGYNRSARIFEGAADGVDGVLDGKAYSLALYANDHLKMKWNAEWDRGNAEGWSDTSYGAWIDNNWNGQVQNGSGEVWQYRIKWIGSCGADGTPLPDGGYCIWGQFEVVLSQGTVANQHFWDAHAVPAGFGNN</sequence>
<reference evidence="1 2" key="1">
    <citation type="journal article" date="2015" name="Nature">
        <title>rRNA introns, odd ribosomes, and small enigmatic genomes across a large radiation of phyla.</title>
        <authorList>
            <person name="Brown C.T."/>
            <person name="Hug L.A."/>
            <person name="Thomas B.C."/>
            <person name="Sharon I."/>
            <person name="Castelle C.J."/>
            <person name="Singh A."/>
            <person name="Wilkins M.J."/>
            <person name="Williams K.H."/>
            <person name="Banfield J.F."/>
        </authorList>
    </citation>
    <scope>NUCLEOTIDE SEQUENCE [LARGE SCALE GENOMIC DNA]</scope>
</reference>
<dbReference type="Proteomes" id="UP000034181">
    <property type="component" value="Unassembled WGS sequence"/>
</dbReference>
<dbReference type="EMBL" id="LBUZ01000030">
    <property type="protein sequence ID" value="KKQ74528.1"/>
    <property type="molecule type" value="Genomic_DNA"/>
</dbReference>
<evidence type="ECO:0000313" key="2">
    <source>
        <dbReference type="Proteomes" id="UP000034181"/>
    </source>
</evidence>
<name>A0A0G0K471_9BACT</name>
<dbReference type="AlphaFoldDB" id="A0A0G0K471"/>